<dbReference type="InterPro" id="IPR027417">
    <property type="entry name" value="P-loop_NTPase"/>
</dbReference>
<gene>
    <name evidence="1" type="ordered locus">Hipma_0584</name>
</gene>
<protein>
    <recommendedName>
        <fullName evidence="3">Aminoglycoside phosphotransferase</fullName>
    </recommendedName>
</protein>
<evidence type="ECO:0008006" key="3">
    <source>
        <dbReference type="Google" id="ProtNLM"/>
    </source>
</evidence>
<dbReference type="eggNOG" id="COG0645">
    <property type="taxonomic scope" value="Bacteria"/>
</dbReference>
<reference evidence="2" key="2">
    <citation type="submission" date="2011-03" db="EMBL/GenBank/DDBJ databases">
        <title>The complete genome of Hippea maritima DSM 10411.</title>
        <authorList>
            <consortium name="US DOE Joint Genome Institute (JGI-PGF)"/>
            <person name="Lucas S."/>
            <person name="Copeland A."/>
            <person name="Lapidus A."/>
            <person name="Bruce D."/>
            <person name="Goodwin L."/>
            <person name="Pitluck S."/>
            <person name="Peters L."/>
            <person name="Kyrpides N."/>
            <person name="Mavromatis K."/>
            <person name="Pagani I."/>
            <person name="Ivanova N."/>
            <person name="Mikhailova N."/>
            <person name="Lu M."/>
            <person name="Detter J.C."/>
            <person name="Tapia R."/>
            <person name="Han C."/>
            <person name="Land M."/>
            <person name="Hauser L."/>
            <person name="Markowitz V."/>
            <person name="Cheng J.-F."/>
            <person name="Hugenholtz P."/>
            <person name="Woyke T."/>
            <person name="Wu D."/>
            <person name="Spring S."/>
            <person name="Schroeder M."/>
            <person name="Brambilla E."/>
            <person name="Klenk H.-P."/>
            <person name="Eisen J.A."/>
        </authorList>
    </citation>
    <scope>NUCLEOTIDE SEQUENCE [LARGE SCALE GENOMIC DNA]</scope>
    <source>
        <strain evidence="2">ATCC 700847 / DSM 10411 / MH2</strain>
    </source>
</reference>
<dbReference type="AlphaFoldDB" id="F2LUU9"/>
<evidence type="ECO:0000313" key="2">
    <source>
        <dbReference type="Proteomes" id="UP000008139"/>
    </source>
</evidence>
<keyword evidence="2" id="KW-1185">Reference proteome</keyword>
<dbReference type="OrthoDB" id="9810277at2"/>
<sequence length="495" mass="57162">MEKNQIDVLIDRYGFEMVETHISWVLLGNELVYKIKKPVDFGFLDYTTIEKRLKFCQKEIELNKRLAEEIYLGVSMITDKNGDISIDGDGEVIDYAVKMKRMPQGRMMDVLLDENRINSKHIDVLARKIADFHKNASTNDYIASFGSLKTNKLNTDENFEQTKGGIGTFITQFQYDSVKDYTDRFYAQNGDVFQKRIEEGKVRDCHGDMYSKNICIVDEDHIYIYDCIEFNERFRYSDVASDVAFMLMDLENKNRWDLSGLFLKSYLGYSSDNGMMEVLDFYKLYRAYVRGKIAFFQDNPDEANRYFDLAFGYLPEEYKPKVFIFSGLSGSGKTTLALELSKRYGFMVLSSDIIRKRLAGMDVNDKDLADFGSGIYSVKMTERVYAKMIDDAYQLARLGKGVILDATFLKKSQREAVFSRFLRLGIKPIVVFIDIDDKTAKEHFKKREKGKSVSDGRYEIYLKQKELLEKPDDAIILDGKAAIEDNLKVLGGILR</sequence>
<organism evidence="1 2">
    <name type="scientific">Hippea maritima (strain ATCC 700847 / DSM 10411 / MH2)</name>
    <dbReference type="NCBI Taxonomy" id="760142"/>
    <lineage>
        <taxon>Bacteria</taxon>
        <taxon>Pseudomonadati</taxon>
        <taxon>Campylobacterota</taxon>
        <taxon>Desulfurellia</taxon>
        <taxon>Desulfurellales</taxon>
        <taxon>Hippeaceae</taxon>
        <taxon>Hippea</taxon>
    </lineage>
</organism>
<dbReference type="PANTHER" id="PTHR43883">
    <property type="entry name" value="SLR0207 PROTEIN"/>
    <property type="match status" value="1"/>
</dbReference>
<dbReference type="eggNOG" id="COG2187">
    <property type="taxonomic scope" value="Bacteria"/>
</dbReference>
<reference evidence="1 2" key="1">
    <citation type="journal article" date="2011" name="Stand. Genomic Sci.">
        <title>Complete genome sequence of the thermophilic sulfur-reducer Hippea maritima type strain (MH(2)).</title>
        <authorList>
            <person name="Huntemann M."/>
            <person name="Lu M."/>
            <person name="Nolan M."/>
            <person name="Lapidus A."/>
            <person name="Lucas S."/>
            <person name="Hammon N."/>
            <person name="Deshpande S."/>
            <person name="Cheng J.F."/>
            <person name="Tapia R."/>
            <person name="Han C."/>
            <person name="Goodwin L."/>
            <person name="Pitluck S."/>
            <person name="Liolios K."/>
            <person name="Pagani I."/>
            <person name="Ivanova N."/>
            <person name="Ovchinikova G."/>
            <person name="Pati A."/>
            <person name="Chen A."/>
            <person name="Palaniappan K."/>
            <person name="Land M."/>
            <person name="Hauser L."/>
            <person name="Jeffries C.D."/>
            <person name="Detter J.C."/>
            <person name="Brambilla E.M."/>
            <person name="Rohde M."/>
            <person name="Spring S."/>
            <person name="Goker M."/>
            <person name="Woyke T."/>
            <person name="Bristow J."/>
            <person name="Eisen J.A."/>
            <person name="Markowitz V."/>
            <person name="Hugenholtz P."/>
            <person name="Kyrpides N.C."/>
            <person name="Klenk H.P."/>
            <person name="Mavromatis K."/>
        </authorList>
    </citation>
    <scope>NUCLEOTIDE SEQUENCE [LARGE SCALE GENOMIC DNA]</scope>
    <source>
        <strain evidence="2">ATCC 700847 / DSM 10411 / MH2</strain>
    </source>
</reference>
<name>F2LUU9_HIPMA</name>
<accession>F2LUU9</accession>
<dbReference type="Gene3D" id="3.40.50.300">
    <property type="entry name" value="P-loop containing nucleotide triphosphate hydrolases"/>
    <property type="match status" value="1"/>
</dbReference>
<dbReference type="STRING" id="760142.Hipma_0584"/>
<dbReference type="SUPFAM" id="SSF56112">
    <property type="entry name" value="Protein kinase-like (PK-like)"/>
    <property type="match status" value="1"/>
</dbReference>
<dbReference type="Pfam" id="PF13671">
    <property type="entry name" value="AAA_33"/>
    <property type="match status" value="1"/>
</dbReference>
<dbReference type="InterPro" id="IPR052732">
    <property type="entry name" value="Cell-binding_unc_protein"/>
</dbReference>
<dbReference type="KEGG" id="hmr:Hipma_0584"/>
<dbReference type="RefSeq" id="WP_013681595.1">
    <property type="nucleotide sequence ID" value="NC_015318.1"/>
</dbReference>
<dbReference type="InParanoid" id="F2LUU9"/>
<dbReference type="PANTHER" id="PTHR43883:SF1">
    <property type="entry name" value="GLUCONOKINASE"/>
    <property type="match status" value="1"/>
</dbReference>
<evidence type="ECO:0000313" key="1">
    <source>
        <dbReference type="EMBL" id="AEA33554.1"/>
    </source>
</evidence>
<dbReference type="EMBL" id="CP002606">
    <property type="protein sequence ID" value="AEA33554.1"/>
    <property type="molecule type" value="Genomic_DNA"/>
</dbReference>
<dbReference type="Proteomes" id="UP000008139">
    <property type="component" value="Chromosome"/>
</dbReference>
<proteinExistence type="predicted"/>
<dbReference type="HOGENOM" id="CLU_026771_1_1_7"/>
<dbReference type="InterPro" id="IPR011009">
    <property type="entry name" value="Kinase-like_dom_sf"/>
</dbReference>
<dbReference type="SUPFAM" id="SSF52540">
    <property type="entry name" value="P-loop containing nucleoside triphosphate hydrolases"/>
    <property type="match status" value="1"/>
</dbReference>